<dbReference type="AlphaFoldDB" id="A0A6I1HWR3"/>
<keyword evidence="3" id="KW-1185">Reference proteome</keyword>
<dbReference type="EMBL" id="WFLI01000026">
    <property type="protein sequence ID" value="KAB8063124.1"/>
    <property type="molecule type" value="Genomic_DNA"/>
</dbReference>
<protein>
    <submittedName>
        <fullName evidence="2">DUF3016 domain-containing protein</fullName>
    </submittedName>
</protein>
<evidence type="ECO:0000256" key="1">
    <source>
        <dbReference type="SAM" id="SignalP"/>
    </source>
</evidence>
<feature type="signal peptide" evidence="1">
    <location>
        <begin position="1"/>
        <end position="24"/>
    </location>
</feature>
<keyword evidence="1" id="KW-0732">Signal</keyword>
<dbReference type="RefSeq" id="WP_152284006.1">
    <property type="nucleotide sequence ID" value="NZ_WFLI01000026.1"/>
</dbReference>
<feature type="chain" id="PRO_5026032547" evidence="1">
    <location>
        <begin position="25"/>
        <end position="180"/>
    </location>
</feature>
<evidence type="ECO:0000313" key="2">
    <source>
        <dbReference type="EMBL" id="KAB8063124.1"/>
    </source>
</evidence>
<dbReference type="InterPro" id="IPR021557">
    <property type="entry name" value="DUF3016"/>
</dbReference>
<dbReference type="Proteomes" id="UP000468717">
    <property type="component" value="Unassembled WGS sequence"/>
</dbReference>
<evidence type="ECO:0000313" key="3">
    <source>
        <dbReference type="Proteomes" id="UP000468717"/>
    </source>
</evidence>
<organism evidence="2 3">
    <name type="scientific">Janthinobacterium violaceinigrum</name>
    <dbReference type="NCBI Taxonomy" id="2654252"/>
    <lineage>
        <taxon>Bacteria</taxon>
        <taxon>Pseudomonadati</taxon>
        <taxon>Pseudomonadota</taxon>
        <taxon>Betaproteobacteria</taxon>
        <taxon>Burkholderiales</taxon>
        <taxon>Oxalobacteraceae</taxon>
        <taxon>Janthinobacterium</taxon>
    </lineage>
</organism>
<accession>A0A6I1HWR3</accession>
<dbReference type="Pfam" id="PF11454">
    <property type="entry name" value="DUF3016"/>
    <property type="match status" value="1"/>
</dbReference>
<proteinExistence type="predicted"/>
<name>A0A6I1HWR3_9BURK</name>
<reference evidence="2 3" key="1">
    <citation type="submission" date="2019-10" db="EMBL/GenBank/DDBJ databases">
        <title>Three novel species isolated from a subtropical stream in China.</title>
        <authorList>
            <person name="Lu H."/>
        </authorList>
    </citation>
    <scope>NUCLEOTIDE SEQUENCE [LARGE SCALE GENOMIC DNA]</scope>
    <source>
        <strain evidence="2 3">FT13W</strain>
    </source>
</reference>
<sequence>MRISSMTKAWIAALALAAGGSAWAGVQVTFDKPDDYSDVPFSSRDREQVLEGLANHFSWLGKGLPQGQELRIEITDVDLAGREDPARRGAFDVRVMTGRADWPRLRLRYTLEQQGKVIASGNAYLSDMSYLQHINRYPSNDALRYEKRMIDEWFKNTFGVQPQGRSRPVMTLQPRDVQRK</sequence>
<gene>
    <name evidence="2" type="ORF">GCN75_20215</name>
</gene>
<comment type="caution">
    <text evidence="2">The sequence shown here is derived from an EMBL/GenBank/DDBJ whole genome shotgun (WGS) entry which is preliminary data.</text>
</comment>